<dbReference type="Pfam" id="PF02602">
    <property type="entry name" value="HEM4"/>
    <property type="match status" value="1"/>
</dbReference>
<dbReference type="InterPro" id="IPR036108">
    <property type="entry name" value="4pyrrol_syn_uPrphyn_synt_sf"/>
</dbReference>
<name>A0A6I4SSV8_9SPHN</name>
<gene>
    <name evidence="2" type="ORF">GRI36_12055</name>
</gene>
<dbReference type="CDD" id="cd06578">
    <property type="entry name" value="HemD"/>
    <property type="match status" value="1"/>
</dbReference>
<dbReference type="AlphaFoldDB" id="A0A6I4SSV8"/>
<dbReference type="InterPro" id="IPR003754">
    <property type="entry name" value="4pyrrol_synth_uPrphyn_synth"/>
</dbReference>
<accession>A0A6I4SSV8</accession>
<dbReference type="OrthoDB" id="7424801at2"/>
<reference evidence="2 3" key="1">
    <citation type="submission" date="2019-12" db="EMBL/GenBank/DDBJ databases">
        <title>Genomic-based taxomic classification of the family Erythrobacteraceae.</title>
        <authorList>
            <person name="Xu L."/>
        </authorList>
    </citation>
    <scope>NUCLEOTIDE SEQUENCE [LARGE SCALE GENOMIC DNA]</scope>
    <source>
        <strain evidence="2 3">JCM 17802</strain>
    </source>
</reference>
<dbReference type="GO" id="GO:0004852">
    <property type="term" value="F:uroporphyrinogen-III synthase activity"/>
    <property type="evidence" value="ECO:0007669"/>
    <property type="project" value="InterPro"/>
</dbReference>
<dbReference type="RefSeq" id="WP_160598673.1">
    <property type="nucleotide sequence ID" value="NZ_WTYS01000001.1"/>
</dbReference>
<feature type="domain" description="Tetrapyrrole biosynthesis uroporphyrinogen III synthase" evidence="1">
    <location>
        <begin position="20"/>
        <end position="220"/>
    </location>
</feature>
<evidence type="ECO:0000313" key="3">
    <source>
        <dbReference type="Proteomes" id="UP000468943"/>
    </source>
</evidence>
<dbReference type="SUPFAM" id="SSF69618">
    <property type="entry name" value="HemD-like"/>
    <property type="match status" value="1"/>
</dbReference>
<comment type="caution">
    <text evidence="2">The sequence shown here is derived from an EMBL/GenBank/DDBJ whole genome shotgun (WGS) entry which is preliminary data.</text>
</comment>
<keyword evidence="3" id="KW-1185">Reference proteome</keyword>
<proteinExistence type="predicted"/>
<evidence type="ECO:0000259" key="1">
    <source>
        <dbReference type="Pfam" id="PF02602"/>
    </source>
</evidence>
<evidence type="ECO:0000313" key="2">
    <source>
        <dbReference type="EMBL" id="MXO57612.1"/>
    </source>
</evidence>
<dbReference type="GO" id="GO:0033014">
    <property type="term" value="P:tetrapyrrole biosynthetic process"/>
    <property type="evidence" value="ECO:0007669"/>
    <property type="project" value="InterPro"/>
</dbReference>
<dbReference type="Proteomes" id="UP000468943">
    <property type="component" value="Unassembled WGS sequence"/>
</dbReference>
<dbReference type="Gene3D" id="3.40.50.10090">
    <property type="match status" value="2"/>
</dbReference>
<protein>
    <submittedName>
        <fullName evidence="2">Uroporphyrinogen-III synthase</fullName>
    </submittedName>
</protein>
<organism evidence="2 3">
    <name type="scientific">Pontixanthobacter gangjinensis</name>
    <dbReference type="NCBI Taxonomy" id="1028742"/>
    <lineage>
        <taxon>Bacteria</taxon>
        <taxon>Pseudomonadati</taxon>
        <taxon>Pseudomonadota</taxon>
        <taxon>Alphaproteobacteria</taxon>
        <taxon>Sphingomonadales</taxon>
        <taxon>Erythrobacteraceae</taxon>
        <taxon>Pontixanthobacter</taxon>
    </lineage>
</organism>
<dbReference type="EMBL" id="WTYS01000001">
    <property type="protein sequence ID" value="MXO57612.1"/>
    <property type="molecule type" value="Genomic_DNA"/>
</dbReference>
<sequence>MSQARTIVCIRPEPGLSDTVVKGRELGLTITGVPLFTIEPLDWVNPKREDFDGILLGSANAIRQGGEQLKHLKRLPAYAVGRTTAKIAQAAGFTIQVVGKGGLQALLDNLPVRPIRLLRLAGEEKIPLSPASWQEIVERIVYRSVALPMPDTLPAILANHAIIALHSASAAEHFASECRRLAIDRGTIAVAALGPRIADAAGDGWAEVAVAAAPDDAALLAMIQNMCK</sequence>